<keyword evidence="4" id="KW-1185">Reference proteome</keyword>
<keyword evidence="2" id="KW-0472">Membrane</keyword>
<dbReference type="AlphaFoldDB" id="A0A3N0CNM5"/>
<feature type="transmembrane region" description="Helical" evidence="2">
    <location>
        <begin position="39"/>
        <end position="58"/>
    </location>
</feature>
<feature type="transmembrane region" description="Helical" evidence="2">
    <location>
        <begin position="64"/>
        <end position="92"/>
    </location>
</feature>
<dbReference type="EMBL" id="RJSE01000003">
    <property type="protein sequence ID" value="RNL65072.1"/>
    <property type="molecule type" value="Genomic_DNA"/>
</dbReference>
<evidence type="ECO:0000313" key="4">
    <source>
        <dbReference type="Proteomes" id="UP000267128"/>
    </source>
</evidence>
<feature type="region of interest" description="Disordered" evidence="1">
    <location>
        <begin position="150"/>
        <end position="171"/>
    </location>
</feature>
<keyword evidence="2" id="KW-1133">Transmembrane helix</keyword>
<dbReference type="Proteomes" id="UP000267128">
    <property type="component" value="Unassembled WGS sequence"/>
</dbReference>
<keyword evidence="2" id="KW-0812">Transmembrane</keyword>
<organism evidence="3 4">
    <name type="scientific">Nocardioides marmoriginsengisoli</name>
    <dbReference type="NCBI Taxonomy" id="661483"/>
    <lineage>
        <taxon>Bacteria</taxon>
        <taxon>Bacillati</taxon>
        <taxon>Actinomycetota</taxon>
        <taxon>Actinomycetes</taxon>
        <taxon>Propionibacteriales</taxon>
        <taxon>Nocardioidaceae</taxon>
        <taxon>Nocardioides</taxon>
    </lineage>
</organism>
<evidence type="ECO:0000256" key="1">
    <source>
        <dbReference type="SAM" id="MobiDB-lite"/>
    </source>
</evidence>
<comment type="caution">
    <text evidence="3">The sequence shown here is derived from an EMBL/GenBank/DDBJ whole genome shotgun (WGS) entry which is preliminary data.</text>
</comment>
<feature type="transmembrane region" description="Helical" evidence="2">
    <location>
        <begin position="113"/>
        <end position="136"/>
    </location>
</feature>
<dbReference type="Pfam" id="PF19609">
    <property type="entry name" value="DUF6114"/>
    <property type="match status" value="1"/>
</dbReference>
<sequence>MDAAPAPDDQAGVLTDPPAEPGVLRRYRRAFTRFRRTRPFWGCLTLALGGWFVLKPVVGGSFKMIVQLGAGGMVVYLLGGAMILAAAIAMVAPAQRHFPAIMAAGSSVASLPLANLGGWLVGMFFGIVGSGLVFAWTPYTEAQLERFAERARQRDERRQNRRNGRNPHAAP</sequence>
<reference evidence="3 4" key="1">
    <citation type="submission" date="2018-11" db="EMBL/GenBank/DDBJ databases">
        <authorList>
            <person name="Li F."/>
        </authorList>
    </citation>
    <scope>NUCLEOTIDE SEQUENCE [LARGE SCALE GENOMIC DNA]</scope>
    <source>
        <strain evidence="3 4">Gsoil 097</strain>
    </source>
</reference>
<proteinExistence type="predicted"/>
<evidence type="ECO:0000256" key="2">
    <source>
        <dbReference type="SAM" id="Phobius"/>
    </source>
</evidence>
<gene>
    <name evidence="3" type="ORF">EFK50_03600</name>
</gene>
<name>A0A3N0CNM5_9ACTN</name>
<dbReference type="InterPro" id="IPR046096">
    <property type="entry name" value="DUF6114"/>
</dbReference>
<evidence type="ECO:0000313" key="3">
    <source>
        <dbReference type="EMBL" id="RNL65072.1"/>
    </source>
</evidence>
<accession>A0A3N0CNM5</accession>
<protein>
    <submittedName>
        <fullName evidence="3">Uncharacterized protein</fullName>
    </submittedName>
</protein>